<dbReference type="GO" id="GO:0000049">
    <property type="term" value="F:tRNA binding"/>
    <property type="evidence" value="ECO:0007669"/>
    <property type="project" value="UniProtKB-UniRule"/>
</dbReference>
<evidence type="ECO:0000256" key="4">
    <source>
        <dbReference type="ARBA" id="ARBA00022694"/>
    </source>
</evidence>
<feature type="domain" description="N-acetyltransferase" evidence="10">
    <location>
        <begin position="357"/>
        <end position="532"/>
    </location>
</feature>
<dbReference type="Gene3D" id="3.40.50.11040">
    <property type="match status" value="1"/>
</dbReference>
<keyword evidence="5 9" id="KW-0547">Nucleotide-binding</keyword>
<dbReference type="GO" id="GO:0005524">
    <property type="term" value="F:ATP binding"/>
    <property type="evidence" value="ECO:0007669"/>
    <property type="project" value="UniProtKB-UniRule"/>
</dbReference>
<dbReference type="InterPro" id="IPR032672">
    <property type="entry name" value="TmcA/NAT10/Kre33"/>
</dbReference>
<dbReference type="GO" id="GO:0051392">
    <property type="term" value="F:tRNA cytidine N4-acetyltransferase activity"/>
    <property type="evidence" value="ECO:0007669"/>
    <property type="project" value="UniProtKB-UniRule"/>
</dbReference>
<evidence type="ECO:0000256" key="3">
    <source>
        <dbReference type="ARBA" id="ARBA00022679"/>
    </source>
</evidence>
<dbReference type="GO" id="GO:1990883">
    <property type="term" value="F:18S rRNA cytidine N-acetyltransferase activity"/>
    <property type="evidence" value="ECO:0007669"/>
    <property type="project" value="TreeGrafter"/>
</dbReference>
<comment type="subcellular location">
    <subcellularLocation>
        <location evidence="9">Cytoplasm</location>
    </subcellularLocation>
</comment>
<dbReference type="PANTHER" id="PTHR10925">
    <property type="entry name" value="N-ACETYLTRANSFERASE 10"/>
    <property type="match status" value="1"/>
</dbReference>
<keyword evidence="6 9" id="KW-0067">ATP-binding</keyword>
<evidence type="ECO:0000256" key="9">
    <source>
        <dbReference type="HAMAP-Rule" id="MF_01886"/>
    </source>
</evidence>
<evidence type="ECO:0000256" key="6">
    <source>
        <dbReference type="ARBA" id="ARBA00022840"/>
    </source>
</evidence>
<dbReference type="Pfam" id="PF17176">
    <property type="entry name" value="tRNA_bind_3"/>
    <property type="match status" value="1"/>
</dbReference>
<dbReference type="InterPro" id="IPR033442">
    <property type="entry name" value="TmcA_tRNA_bind"/>
</dbReference>
<proteinExistence type="inferred from homology"/>
<keyword evidence="4 9" id="KW-0819">tRNA processing</keyword>
<dbReference type="EMBL" id="PESE01000007">
    <property type="protein sequence ID" value="PYD37339.1"/>
    <property type="molecule type" value="Genomic_DNA"/>
</dbReference>
<keyword evidence="7 9" id="KW-0694">RNA-binding</keyword>
<comment type="caution">
    <text evidence="9">Lacks conserved residue(s) required for the propagation of feature annotation.</text>
</comment>
<name>A0A318NTZ0_SERPL</name>
<dbReference type="InterPro" id="IPR000182">
    <property type="entry name" value="GNAT_dom"/>
</dbReference>
<evidence type="ECO:0000313" key="11">
    <source>
        <dbReference type="EMBL" id="PYD37339.1"/>
    </source>
</evidence>
<comment type="similarity">
    <text evidence="9">Belongs to the TmcA family.</text>
</comment>
<dbReference type="Pfam" id="PF13718">
    <property type="entry name" value="GNAT_acetyltr_2"/>
    <property type="match status" value="2"/>
</dbReference>
<dbReference type="FunFam" id="3.40.50.300:FF:001011">
    <property type="entry name" value="tRNA(Met) cytidine acetyltransferase TmcA"/>
    <property type="match status" value="1"/>
</dbReference>
<gene>
    <name evidence="9" type="primary">tmcA</name>
    <name evidence="11" type="ORF">CT690_20785</name>
</gene>
<dbReference type="GO" id="GO:0002101">
    <property type="term" value="P:tRNA wobble cytosine modification"/>
    <property type="evidence" value="ECO:0007669"/>
    <property type="project" value="UniProtKB-UniRule"/>
</dbReference>
<evidence type="ECO:0000256" key="1">
    <source>
        <dbReference type="ARBA" id="ARBA00022490"/>
    </source>
</evidence>
<dbReference type="InterPro" id="IPR007807">
    <property type="entry name" value="TcmA/NAT10_helicase"/>
</dbReference>
<sequence length="672" mass="74784">MLQAMQQLMRQQGIRRLLVLSGEPQWCRQQAQQLAASLPGDWPWVGEKPPTGLQPLASGAVRTLLGQERLHAVFDATMGLDVEALAALAGTLRAGSWLLLLTPPWREWHQQPDADSLRWSDCPQPITTPYFIRHLQRHLAADSEVTLWRQGEALALAALPERPPWQAPDGHPTAEQQRLLERLLNASAGVWVLTAARGRGKSTLAGMLVANTPLTCWMTGPSRAATDVAGEWAQGRAQFWAPDALLAHCREHDVSNVGWLLVDEAAAIPGPLLQRLVSYFPRVLLTTTVQGYEGTGRGFLLKFCAGLPSFRPLALQHPMRWAAGDALERVIDNALLFNEQPEWRATAQAASFSLVEQNALCADPQRLARFYALLSSAHYRTTPLDLRRLMDAPGMHFGVAQVEEEVVGALWLVDEGGLSTELAHEVWAGRRRPRGNLVAQSLAAHGGQWWAPTLRSRRITRIAVLPALRQQGIARSLIAQQRQRAQGLDFLSVSFGYTEPLWRFWQSCGFELVRIGSKTEASSGCYTAMAILALSEQGEALRHAAHKHLARDWRWLQQRVDLQLEITGDDGDTQLSEDDWRELAGFSFAHRPLEASLGALQRLLLASGLPLPALRGHLQQQRTTADCVTQFGLSGQKALLRHWRHEAAQALEQLDAQHCLRWRNWAQSQSLQ</sequence>
<organism evidence="11 12">
    <name type="scientific">Serratia plymuthica</name>
    <dbReference type="NCBI Taxonomy" id="82996"/>
    <lineage>
        <taxon>Bacteria</taxon>
        <taxon>Pseudomonadati</taxon>
        <taxon>Pseudomonadota</taxon>
        <taxon>Gammaproteobacteria</taxon>
        <taxon>Enterobacterales</taxon>
        <taxon>Yersiniaceae</taxon>
        <taxon>Serratia</taxon>
    </lineage>
</organism>
<evidence type="ECO:0000259" key="10">
    <source>
        <dbReference type="PROSITE" id="PS51186"/>
    </source>
</evidence>
<dbReference type="EC" id="2.3.1.193" evidence="9"/>
<evidence type="ECO:0000256" key="7">
    <source>
        <dbReference type="ARBA" id="ARBA00022884"/>
    </source>
</evidence>
<dbReference type="PANTHER" id="PTHR10925:SF5">
    <property type="entry name" value="RNA CYTIDINE ACETYLTRANSFERASE"/>
    <property type="match status" value="1"/>
</dbReference>
<comment type="caution">
    <text evidence="11">The sequence shown here is derived from an EMBL/GenBank/DDBJ whole genome shotgun (WGS) entry which is preliminary data.</text>
</comment>
<keyword evidence="3 9" id="KW-0808">Transferase</keyword>
<dbReference type="InterPro" id="IPR027417">
    <property type="entry name" value="P-loop_NTPase"/>
</dbReference>
<keyword evidence="8 9" id="KW-0012">Acyltransferase</keyword>
<dbReference type="InterPro" id="IPR013562">
    <property type="entry name" value="TmcA/NAT10_N"/>
</dbReference>
<keyword evidence="2 9" id="KW-0820">tRNA-binding</keyword>
<dbReference type="HAMAP" id="MF_01886">
    <property type="entry name" value="tRNA_acetyltr_TmcA"/>
    <property type="match status" value="1"/>
</dbReference>
<dbReference type="Gene3D" id="1.20.120.890">
    <property type="entry name" value="tRNA(Met) cytidine acetyltransferase, tail domain"/>
    <property type="match status" value="1"/>
</dbReference>
<dbReference type="Pfam" id="PF05127">
    <property type="entry name" value="NAT10_TcmA_helicase"/>
    <property type="match status" value="1"/>
</dbReference>
<feature type="binding site" evidence="9">
    <location>
        <position position="176"/>
    </location>
    <ligand>
        <name>ATP</name>
        <dbReference type="ChEBI" id="CHEBI:30616"/>
    </ligand>
</feature>
<dbReference type="FunFam" id="3.40.630.30:FF:000054">
    <property type="entry name" value="tRNA(Met) cytidine acetyltransferase TmcA"/>
    <property type="match status" value="1"/>
</dbReference>
<evidence type="ECO:0000256" key="8">
    <source>
        <dbReference type="ARBA" id="ARBA00023315"/>
    </source>
</evidence>
<dbReference type="SUPFAM" id="SSF52540">
    <property type="entry name" value="P-loop containing nucleoside triphosphate hydrolases"/>
    <property type="match status" value="1"/>
</dbReference>
<protein>
    <recommendedName>
        <fullName evidence="9">tRNA(Met) cytidine acetyltransferase TmcA</fullName>
        <ecNumber evidence="9">2.3.1.193</ecNumber>
    </recommendedName>
</protein>
<feature type="binding site" evidence="9">
    <location>
        <position position="320"/>
    </location>
    <ligand>
        <name>ATP</name>
        <dbReference type="ChEBI" id="CHEBI:30616"/>
    </ligand>
</feature>
<comment type="function">
    <text evidence="9">Catalyzes the formation of N(4)-acetylcytidine (ac(4)C) at the wobble position of tRNA(Met), by using acetyl-CoA as an acetyl donor and ATP (or GTP).</text>
</comment>
<evidence type="ECO:0000256" key="5">
    <source>
        <dbReference type="ARBA" id="ARBA00022741"/>
    </source>
</evidence>
<dbReference type="Pfam" id="PF08351">
    <property type="entry name" value="TmcA_N"/>
    <property type="match status" value="1"/>
</dbReference>
<dbReference type="GO" id="GO:0005737">
    <property type="term" value="C:cytoplasm"/>
    <property type="evidence" value="ECO:0007669"/>
    <property type="project" value="UniProtKB-SubCell"/>
</dbReference>
<evidence type="ECO:0000313" key="12">
    <source>
        <dbReference type="Proteomes" id="UP000248196"/>
    </source>
</evidence>
<dbReference type="InterPro" id="IPR038321">
    <property type="entry name" value="TmcA_C_sf"/>
</dbReference>
<dbReference type="InterPro" id="IPR016181">
    <property type="entry name" value="Acyl_CoA_acyltransferase"/>
</dbReference>
<dbReference type="FunFam" id="3.40.50.11040:FF:000003">
    <property type="entry name" value="tRNA(Met) cytidine acetyltransferase TmcA"/>
    <property type="match status" value="1"/>
</dbReference>
<reference evidence="11 12" key="1">
    <citation type="submission" date="2017-11" db="EMBL/GenBank/DDBJ databases">
        <title>Genome sequence of the oocydin A producing rhizobacterium Serratia plymuthica 4Rx5.</title>
        <authorList>
            <person name="Matilla M.A."/>
            <person name="Udaondo Z."/>
            <person name="Salmond G.P.C."/>
        </authorList>
    </citation>
    <scope>NUCLEOTIDE SEQUENCE [LARGE SCALE GENOMIC DNA]</scope>
    <source>
        <strain evidence="11 12">4Rx5</strain>
    </source>
</reference>
<dbReference type="SUPFAM" id="SSF55729">
    <property type="entry name" value="Acyl-CoA N-acyltransferases (Nat)"/>
    <property type="match status" value="1"/>
</dbReference>
<dbReference type="AlphaFoldDB" id="A0A318NTZ0"/>
<dbReference type="GO" id="GO:1904812">
    <property type="term" value="P:rRNA acetylation involved in maturation of SSU-rRNA"/>
    <property type="evidence" value="ECO:0007669"/>
    <property type="project" value="TreeGrafter"/>
</dbReference>
<dbReference type="GO" id="GO:0051391">
    <property type="term" value="P:tRNA acetylation"/>
    <property type="evidence" value="ECO:0007669"/>
    <property type="project" value="UniProtKB-UniRule"/>
</dbReference>
<dbReference type="PROSITE" id="PS51186">
    <property type="entry name" value="GNAT"/>
    <property type="match status" value="1"/>
</dbReference>
<evidence type="ECO:0000256" key="2">
    <source>
        <dbReference type="ARBA" id="ARBA00022555"/>
    </source>
</evidence>
<dbReference type="Gene3D" id="3.40.630.30">
    <property type="match status" value="1"/>
</dbReference>
<dbReference type="Gene3D" id="3.40.50.300">
    <property type="entry name" value="P-loop containing nucleotide triphosphate hydrolases"/>
    <property type="match status" value="1"/>
</dbReference>
<comment type="catalytic activity">
    <reaction evidence="9">
        <text>cytidine(34) in elongator tRNA(Met) + acetyl-CoA + ATP + H2O = N(4)-acetylcytidine(34) in elongator tRNA(Met) + ADP + phosphate + CoA + H(+)</text>
        <dbReference type="Rhea" id="RHEA:43788"/>
        <dbReference type="Rhea" id="RHEA-COMP:10693"/>
        <dbReference type="Rhea" id="RHEA-COMP:10694"/>
        <dbReference type="ChEBI" id="CHEBI:15377"/>
        <dbReference type="ChEBI" id="CHEBI:15378"/>
        <dbReference type="ChEBI" id="CHEBI:30616"/>
        <dbReference type="ChEBI" id="CHEBI:43474"/>
        <dbReference type="ChEBI" id="CHEBI:57287"/>
        <dbReference type="ChEBI" id="CHEBI:57288"/>
        <dbReference type="ChEBI" id="CHEBI:74900"/>
        <dbReference type="ChEBI" id="CHEBI:82748"/>
        <dbReference type="ChEBI" id="CHEBI:456216"/>
        <dbReference type="EC" id="2.3.1.193"/>
    </reaction>
</comment>
<dbReference type="OrthoDB" id="5578851at2"/>
<dbReference type="Proteomes" id="UP000248196">
    <property type="component" value="Unassembled WGS sequence"/>
</dbReference>
<keyword evidence="1 9" id="KW-0963">Cytoplasm</keyword>
<feature type="binding site" evidence="9">
    <location>
        <begin position="462"/>
        <end position="464"/>
    </location>
    <ligand>
        <name>acetyl-CoA</name>
        <dbReference type="ChEBI" id="CHEBI:57288"/>
    </ligand>
</feature>
<accession>A0A318NTZ0</accession>
<dbReference type="InterPro" id="IPR024914">
    <property type="entry name" value="tRNA_acetyltr_TmcA"/>
</dbReference>